<keyword evidence="4" id="KW-1185">Reference proteome</keyword>
<name>A0A1D3L067_9EURY</name>
<dbReference type="AlphaFoldDB" id="A0A1D3L067"/>
<evidence type="ECO:0000256" key="1">
    <source>
        <dbReference type="SAM" id="Phobius"/>
    </source>
</evidence>
<keyword evidence="1" id="KW-0812">Transmembrane</keyword>
<feature type="transmembrane region" description="Helical" evidence="1">
    <location>
        <begin position="12"/>
        <end position="37"/>
    </location>
</feature>
<dbReference type="Pfam" id="PF12089">
    <property type="entry name" value="DUF3566"/>
    <property type="match status" value="1"/>
</dbReference>
<dbReference type="GeneID" id="30411219"/>
<evidence type="ECO:0000313" key="4">
    <source>
        <dbReference type="Proteomes" id="UP000094707"/>
    </source>
</evidence>
<feature type="domain" description="DUF3566" evidence="2">
    <location>
        <begin position="4"/>
        <end position="112"/>
    </location>
</feature>
<organism evidence="3 4">
    <name type="scientific">Methanobacterium congolense</name>
    <dbReference type="NCBI Taxonomy" id="118062"/>
    <lineage>
        <taxon>Archaea</taxon>
        <taxon>Methanobacteriati</taxon>
        <taxon>Methanobacteriota</taxon>
        <taxon>Methanomada group</taxon>
        <taxon>Methanobacteria</taxon>
        <taxon>Methanobacteriales</taxon>
        <taxon>Methanobacteriaceae</taxon>
        <taxon>Methanobacterium</taxon>
    </lineage>
</organism>
<dbReference type="Proteomes" id="UP000094707">
    <property type="component" value="Chromosome I"/>
</dbReference>
<reference evidence="3 4" key="1">
    <citation type="submission" date="2016-08" db="EMBL/GenBank/DDBJ databases">
        <authorList>
            <person name="Seilhamer J.J."/>
        </authorList>
    </citation>
    <scope>NUCLEOTIDE SEQUENCE [LARGE SCALE GENOMIC DNA]</scope>
    <source>
        <strain evidence="3">Buetzberg</strain>
    </source>
</reference>
<protein>
    <recommendedName>
        <fullName evidence="2">DUF3566 domain-containing protein</fullName>
    </recommendedName>
</protein>
<dbReference type="EMBL" id="LT607756">
    <property type="protein sequence ID" value="SCG84938.1"/>
    <property type="molecule type" value="Genomic_DNA"/>
</dbReference>
<evidence type="ECO:0000259" key="2">
    <source>
        <dbReference type="Pfam" id="PF12089"/>
    </source>
</evidence>
<keyword evidence="1" id="KW-0472">Membrane</keyword>
<dbReference type="KEGG" id="mcub:MCBB_0357"/>
<evidence type="ECO:0000313" key="3">
    <source>
        <dbReference type="EMBL" id="SCG84938.1"/>
    </source>
</evidence>
<sequence length="113" mass="12254">MGEIKKIKSIPVFDFSVIISVISAILSFIMGIIYFIAGYAALYNLSTFIISLNNNTTAVVNSVASSITAMGALYLIIIWPIMTFILTFIGAAIVALLYNFLAPRVGAIKLELE</sequence>
<gene>
    <name evidence="3" type="ORF">MCBB_0357</name>
</gene>
<feature type="transmembrane region" description="Helical" evidence="1">
    <location>
        <begin position="72"/>
        <end position="101"/>
    </location>
</feature>
<keyword evidence="1" id="KW-1133">Transmembrane helix</keyword>
<dbReference type="RefSeq" id="WP_071906011.1">
    <property type="nucleotide sequence ID" value="NZ_LT607756.1"/>
</dbReference>
<dbReference type="InterPro" id="IPR021949">
    <property type="entry name" value="DUF3566_TM"/>
</dbReference>
<proteinExistence type="predicted"/>
<accession>A0A1D3L067</accession>